<protein>
    <submittedName>
        <fullName evidence="7">Uncharacterized protein</fullName>
    </submittedName>
</protein>
<reference evidence="7" key="1">
    <citation type="submission" date="2020-05" db="EMBL/GenBank/DDBJ databases">
        <authorList>
            <person name="Chiriac C."/>
            <person name="Salcher M."/>
            <person name="Ghai R."/>
            <person name="Kavagutti S V."/>
        </authorList>
    </citation>
    <scope>NUCLEOTIDE SEQUENCE</scope>
</reference>
<organism evidence="7">
    <name type="scientific">uncultured Caudovirales phage</name>
    <dbReference type="NCBI Taxonomy" id="2100421"/>
    <lineage>
        <taxon>Viruses</taxon>
        <taxon>Duplodnaviria</taxon>
        <taxon>Heunggongvirae</taxon>
        <taxon>Uroviricota</taxon>
        <taxon>Caudoviricetes</taxon>
        <taxon>Peduoviridae</taxon>
        <taxon>Maltschvirus</taxon>
        <taxon>Maltschvirus maltsch</taxon>
    </lineage>
</organism>
<accession>A0A6J7XIP2</accession>
<evidence type="ECO:0000313" key="2">
    <source>
        <dbReference type="EMBL" id="CAB4177171.1"/>
    </source>
</evidence>
<dbReference type="EMBL" id="LR796945">
    <property type="protein sequence ID" value="CAB4177171.1"/>
    <property type="molecule type" value="Genomic_DNA"/>
</dbReference>
<evidence type="ECO:0000313" key="3">
    <source>
        <dbReference type="EMBL" id="CAB4181297.1"/>
    </source>
</evidence>
<dbReference type="EMBL" id="LR797157">
    <property type="protein sequence ID" value="CAB4190882.1"/>
    <property type="molecule type" value="Genomic_DNA"/>
</dbReference>
<evidence type="ECO:0000313" key="7">
    <source>
        <dbReference type="EMBL" id="CAB5227791.1"/>
    </source>
</evidence>
<evidence type="ECO:0000313" key="6">
    <source>
        <dbReference type="EMBL" id="CAB4222804.1"/>
    </source>
</evidence>
<evidence type="ECO:0000313" key="4">
    <source>
        <dbReference type="EMBL" id="CAB4190882.1"/>
    </source>
</evidence>
<evidence type="ECO:0000313" key="5">
    <source>
        <dbReference type="EMBL" id="CAB4211233.1"/>
    </source>
</evidence>
<dbReference type="EMBL" id="LR797369">
    <property type="protein sequence ID" value="CAB4211233.1"/>
    <property type="molecule type" value="Genomic_DNA"/>
</dbReference>
<sequence>MANTLIQVKRSTSTNQPGGGSLSAGEMAYSYSSNVLFIGSSGGNDVLAIGGKYYIDLLNTTYVIAQSAFNSSNSASMAQSAFIQANAAFAKANSANYYAYLVDANATAAFIQANNVGGAVTTSNLIATSAFAKANSANYYAFLIDANTTAAFAKANAANIAAGAAYDYDNVTRIIAVAAFGNSNTKFSSSGGTINGDVNITGNLSLTGTTTFINVASYIVNDPLLYIAGNNYTSDIVDIGFVANYVNATGSNVHTGIFRDAGTKEYYVFQEYNQEPYNNVIDPTANGFTISILNATLRTSNIILGGINALSWITNAYNTANIAVANVSYVNTAMQSSFAKANSANYYAFLVDANATGAFTQANNVGGAVTTANLIATSAFAKANSANYYAYLVDANATAAFTQANAVAGAVTTANLIATSAFAKANLAASTINASNISSGTLVVAYGGTGVASFTNNGIVFGNTSGPLRVTAAGTEGQVLQATSTGVPNFAMLDGGTF</sequence>
<dbReference type="EMBL" id="LR798378">
    <property type="protein sequence ID" value="CAB5227791.1"/>
    <property type="molecule type" value="Genomic_DNA"/>
</dbReference>
<dbReference type="EMBL" id="LR797518">
    <property type="protein sequence ID" value="CAB4222804.1"/>
    <property type="molecule type" value="Genomic_DNA"/>
</dbReference>
<dbReference type="EMBL" id="LR797021">
    <property type="protein sequence ID" value="CAB4181297.1"/>
    <property type="molecule type" value="Genomic_DNA"/>
</dbReference>
<dbReference type="EMBL" id="LR796860">
    <property type="protein sequence ID" value="CAB4170802.1"/>
    <property type="molecule type" value="Genomic_DNA"/>
</dbReference>
<proteinExistence type="predicted"/>
<evidence type="ECO:0000313" key="1">
    <source>
        <dbReference type="EMBL" id="CAB4170802.1"/>
    </source>
</evidence>
<gene>
    <name evidence="3" type="ORF">UFOVP1065_20</name>
    <name evidence="4" type="ORF">UFOVP1198_222</name>
    <name evidence="5" type="ORF">UFOVP1418_214</name>
    <name evidence="7" type="ORF">UFOVP1524_169</name>
    <name evidence="6" type="ORF">UFOVP1651_169</name>
    <name evidence="1" type="ORF">UFOVP908_147</name>
    <name evidence="2" type="ORF">UFOVP990_222</name>
</gene>
<name>A0A6J7XIP2_9CAUD</name>